<evidence type="ECO:0000313" key="6">
    <source>
        <dbReference type="Proteomes" id="UP000292136"/>
    </source>
</evidence>
<dbReference type="SUPFAM" id="SSF53474">
    <property type="entry name" value="alpha/beta-Hydrolases"/>
    <property type="match status" value="1"/>
</dbReference>
<protein>
    <submittedName>
        <fullName evidence="5">Polyhydroxyalkanoate synthase</fullName>
    </submittedName>
</protein>
<sequence>MPPAVATSPLLPLISPAAQVLTPLQADSATQRLDQHVHATIAQLTNSLSPLTLAMAMIDWAGHLAVSPGKQLELLKLAATEAAALQAAQLSMLNEGPDFVAPWSTDRRFKEEAWHRWPFNVMQQSFLLTERWWKAATHGIWGVSAHHERIVSFAARQILDLLSPGNSPLTNPVVLEHTIREGGQNLWRGMAHLQEDLQRAMNNEPPAGSEDYVVGRDVAITPGKVVARTRLMELIQYSPTTAKVHPEPILIVPAWIMKYYILDLSPHNSLIKFLVDQGHTVFCISWRNPDEEDRDQGMDDYLENGFFAALQAINDIVPKRRVHATGYCLGGTLLAIAAAAMARDGDERLASVTLLAAQTDFTEPGELALFIDDSQISLLEAQMAEKGYLSAGQMAGAFQLLRSYDLLWSRMVSQYLLGERGAMNDLMAWNADTTRMPARMHSQYLRQLFLNDDLSEGRYQVGGRPVSLGDITIPVFAVGTESDHVAPWRSVHKIHYLSPAEVTFVLTSGGHNAGIVSEPGHPRRHYRLHTRPAGEVYVAPEQWLEETPTREGSWWTAWQEWLAARSAAPAAPAKTGSKRYPPLEDAPGSYVLLK</sequence>
<comment type="caution">
    <text evidence="5">The sequence shown here is derived from an EMBL/GenBank/DDBJ whole genome shotgun (WGS) entry which is preliminary data.</text>
</comment>
<keyword evidence="6" id="KW-1185">Reference proteome</keyword>
<dbReference type="InterPro" id="IPR022211">
    <property type="entry name" value="PHBC_N"/>
</dbReference>
<evidence type="ECO:0000256" key="2">
    <source>
        <dbReference type="ARBA" id="ARBA00023315"/>
    </source>
</evidence>
<accession>A0ABY0IQC5</accession>
<dbReference type="InterPro" id="IPR029058">
    <property type="entry name" value="AB_hydrolase_fold"/>
</dbReference>
<dbReference type="PANTHER" id="PTHR36837:SF5">
    <property type="entry name" value="POLY-3-HYDROXYBUTYRATE SYNTHASE"/>
    <property type="match status" value="1"/>
</dbReference>
<dbReference type="RefSeq" id="WP_207222148.1">
    <property type="nucleotide sequence ID" value="NZ_SHKM01000001.1"/>
</dbReference>
<keyword evidence="2" id="KW-0012">Acyltransferase</keyword>
<feature type="domain" description="Poly-beta-hydroxybutyrate polymerase N-terminal" evidence="4">
    <location>
        <begin position="29"/>
        <end position="70"/>
    </location>
</feature>
<organism evidence="5 6">
    <name type="scientific">Azospira oryzae</name>
    <dbReference type="NCBI Taxonomy" id="146939"/>
    <lineage>
        <taxon>Bacteria</taxon>
        <taxon>Pseudomonadati</taxon>
        <taxon>Pseudomonadota</taxon>
        <taxon>Betaproteobacteria</taxon>
        <taxon>Rhodocyclales</taxon>
        <taxon>Rhodocyclaceae</taxon>
        <taxon>Azospira</taxon>
    </lineage>
</organism>
<evidence type="ECO:0000313" key="5">
    <source>
        <dbReference type="EMBL" id="RZT89685.1"/>
    </source>
</evidence>
<gene>
    <name evidence="5" type="ORF">EV678_0478</name>
</gene>
<dbReference type="Gene3D" id="3.40.50.1820">
    <property type="entry name" value="alpha/beta hydrolase"/>
    <property type="match status" value="1"/>
</dbReference>
<dbReference type="Proteomes" id="UP000292136">
    <property type="component" value="Unassembled WGS sequence"/>
</dbReference>
<keyword evidence="1" id="KW-0808">Transferase</keyword>
<dbReference type="EMBL" id="SHKM01000001">
    <property type="protein sequence ID" value="RZT89685.1"/>
    <property type="molecule type" value="Genomic_DNA"/>
</dbReference>
<dbReference type="PANTHER" id="PTHR36837">
    <property type="entry name" value="POLY(3-HYDROXYALKANOATE) POLYMERASE SUBUNIT PHAC"/>
    <property type="match status" value="1"/>
</dbReference>
<proteinExistence type="predicted"/>
<evidence type="ECO:0000256" key="1">
    <source>
        <dbReference type="ARBA" id="ARBA00022679"/>
    </source>
</evidence>
<evidence type="ECO:0000259" key="4">
    <source>
        <dbReference type="Pfam" id="PF12551"/>
    </source>
</evidence>
<name>A0ABY0IQC5_9RHOO</name>
<evidence type="ECO:0000259" key="3">
    <source>
        <dbReference type="Pfam" id="PF07167"/>
    </source>
</evidence>
<dbReference type="InterPro" id="IPR051321">
    <property type="entry name" value="PHA/PHB_synthase"/>
</dbReference>
<reference evidence="5 6" key="1">
    <citation type="submission" date="2019-02" db="EMBL/GenBank/DDBJ databases">
        <title>Genomic Encyclopedia of Type Strains, Phase IV (KMG-IV): sequencing the most valuable type-strain genomes for metagenomic binning, comparative biology and taxonomic classification.</title>
        <authorList>
            <person name="Goeker M."/>
        </authorList>
    </citation>
    <scope>NUCLEOTIDE SEQUENCE [LARGE SCALE GENOMIC DNA]</scope>
    <source>
        <strain evidence="5 6">DSM 21223</strain>
    </source>
</reference>
<dbReference type="InterPro" id="IPR010941">
    <property type="entry name" value="PhaC_N"/>
</dbReference>
<dbReference type="Pfam" id="PF12551">
    <property type="entry name" value="PHBC_N"/>
    <property type="match status" value="1"/>
</dbReference>
<dbReference type="Pfam" id="PF07167">
    <property type="entry name" value="PhaC_N"/>
    <property type="match status" value="1"/>
</dbReference>
<feature type="domain" description="Poly-beta-hydroxybutyrate polymerase N-terminal" evidence="3">
    <location>
        <begin position="106"/>
        <end position="274"/>
    </location>
</feature>